<name>A0A8K0RQB0_9HYPO</name>
<keyword evidence="4" id="KW-1185">Reference proteome</keyword>
<dbReference type="PIRSF" id="PIRSF037514">
    <property type="entry name" value="Rab_ger_ger_transf_A_fun"/>
    <property type="match status" value="1"/>
</dbReference>
<dbReference type="PRINTS" id="PR00891">
    <property type="entry name" value="RABGDIREP"/>
</dbReference>
<evidence type="ECO:0000313" key="3">
    <source>
        <dbReference type="EMBL" id="KAH7235773.1"/>
    </source>
</evidence>
<accession>A0A8K0RQB0</accession>
<evidence type="ECO:0000256" key="1">
    <source>
        <dbReference type="ARBA" id="ARBA00005593"/>
    </source>
</evidence>
<sequence>MESLSDTLWDVVISGTGLQQSLLALALSRSGKNILHVDSNDFYGGSEAAFSLQEADEWAEKNQAADASRLFSSAEVKRDAGALSSTRSYSLALAPQLVHSRSKLVTQLVDSKAFRQIEFLAVGSFYIYQPASDSSSTPSLSRIPSTREDVFSNTSIPARSKRSLMKFLKFVLDFNSEPQIDMWLSHADEDLAQFLASEFKLDHALQSYIITLTLSHDGKISVKDGLTSINRHLSSLGVFGPGFAAVYPKWGGLSEVAQVGCRAAAVGGAVYMLGSGIRNLQRPESDQAEAPLNLSFTNDIDVKAKLVVQGTETTDPSSTRISRLIAVTKSDLSPVFELLTDGAPTPAVAVVAFPKGSVSGEDESPSEFPVYAMVHSSDTGECPSGQYVVYLSTVCTPSAKSVLDKALSSLLAAVSNGQEVTAPIYQLYYEQSNGTNTLSVDRHIATFSATPLSLAFDDSILDPVYAAWQSINSDLKDQAVDYMKFEDRESGIDDDLYD</sequence>
<dbReference type="PANTHER" id="PTHR11787:SF4">
    <property type="entry name" value="CHM, RAB ESCORT PROTEIN 1"/>
    <property type="match status" value="1"/>
</dbReference>
<protein>
    <recommendedName>
        <fullName evidence="2">Rab proteins geranylgeranyltransferase</fullName>
    </recommendedName>
</protein>
<dbReference type="GO" id="GO:0005092">
    <property type="term" value="F:GDP-dissociation inhibitor activity"/>
    <property type="evidence" value="ECO:0007669"/>
    <property type="project" value="UniProtKB-UniRule"/>
</dbReference>
<dbReference type="AlphaFoldDB" id="A0A8K0RQB0"/>
<dbReference type="GO" id="GO:0016192">
    <property type="term" value="P:vesicle-mediated transport"/>
    <property type="evidence" value="ECO:0007669"/>
    <property type="project" value="TreeGrafter"/>
</dbReference>
<dbReference type="PANTHER" id="PTHR11787">
    <property type="entry name" value="RAB GDP-DISSOCIATION INHIBITOR"/>
    <property type="match status" value="1"/>
</dbReference>
<gene>
    <name evidence="3" type="ORF">BKA59DRAFT_485345</name>
</gene>
<dbReference type="InterPro" id="IPR018203">
    <property type="entry name" value="GDP_dissociation_inhibitor"/>
</dbReference>
<organism evidence="3 4">
    <name type="scientific">Fusarium tricinctum</name>
    <dbReference type="NCBI Taxonomy" id="61284"/>
    <lineage>
        <taxon>Eukaryota</taxon>
        <taxon>Fungi</taxon>
        <taxon>Dikarya</taxon>
        <taxon>Ascomycota</taxon>
        <taxon>Pezizomycotina</taxon>
        <taxon>Sordariomycetes</taxon>
        <taxon>Hypocreomycetidae</taxon>
        <taxon>Hypocreales</taxon>
        <taxon>Nectriaceae</taxon>
        <taxon>Fusarium</taxon>
        <taxon>Fusarium tricinctum species complex</taxon>
    </lineage>
</organism>
<dbReference type="Proteomes" id="UP000813427">
    <property type="component" value="Unassembled WGS sequence"/>
</dbReference>
<dbReference type="InterPro" id="IPR036188">
    <property type="entry name" value="FAD/NAD-bd_sf"/>
</dbReference>
<dbReference type="InterPro" id="IPR017230">
    <property type="entry name" value="Mrs6"/>
</dbReference>
<dbReference type="Pfam" id="PF00996">
    <property type="entry name" value="GDI"/>
    <property type="match status" value="1"/>
</dbReference>
<dbReference type="GO" id="GO:0007264">
    <property type="term" value="P:small GTPase-mediated signal transduction"/>
    <property type="evidence" value="ECO:0007669"/>
    <property type="project" value="UniProtKB-UniRule"/>
</dbReference>
<reference evidence="3" key="1">
    <citation type="journal article" date="2021" name="Nat. Commun.">
        <title>Genetic determinants of endophytism in the Arabidopsis root mycobiome.</title>
        <authorList>
            <person name="Mesny F."/>
            <person name="Miyauchi S."/>
            <person name="Thiergart T."/>
            <person name="Pickel B."/>
            <person name="Atanasova L."/>
            <person name="Karlsson M."/>
            <person name="Huettel B."/>
            <person name="Barry K.W."/>
            <person name="Haridas S."/>
            <person name="Chen C."/>
            <person name="Bauer D."/>
            <person name="Andreopoulos W."/>
            <person name="Pangilinan J."/>
            <person name="LaButti K."/>
            <person name="Riley R."/>
            <person name="Lipzen A."/>
            <person name="Clum A."/>
            <person name="Drula E."/>
            <person name="Henrissat B."/>
            <person name="Kohler A."/>
            <person name="Grigoriev I.V."/>
            <person name="Martin F.M."/>
            <person name="Hacquard S."/>
        </authorList>
    </citation>
    <scope>NUCLEOTIDE SEQUENCE</scope>
    <source>
        <strain evidence="3">MPI-SDFR-AT-0068</strain>
    </source>
</reference>
<dbReference type="Gene3D" id="3.50.50.60">
    <property type="entry name" value="FAD/NAD(P)-binding domain"/>
    <property type="match status" value="1"/>
</dbReference>
<dbReference type="OrthoDB" id="1923006at2759"/>
<dbReference type="Gene3D" id="1.10.405.10">
    <property type="entry name" value="Guanine Nucleotide Dissociation Inhibitor, domain 1"/>
    <property type="match status" value="1"/>
</dbReference>
<dbReference type="Gene3D" id="3.30.519.10">
    <property type="entry name" value="Guanine Nucleotide Dissociation Inhibitor, domain 2"/>
    <property type="match status" value="1"/>
</dbReference>
<evidence type="ECO:0000256" key="2">
    <source>
        <dbReference type="PIRNR" id="PIRNR037514"/>
    </source>
</evidence>
<dbReference type="GO" id="GO:0005968">
    <property type="term" value="C:Rab-protein geranylgeranyltransferase complex"/>
    <property type="evidence" value="ECO:0007669"/>
    <property type="project" value="TreeGrafter"/>
</dbReference>
<dbReference type="GO" id="GO:0005829">
    <property type="term" value="C:cytosol"/>
    <property type="evidence" value="ECO:0007669"/>
    <property type="project" value="TreeGrafter"/>
</dbReference>
<dbReference type="GO" id="GO:0005634">
    <property type="term" value="C:nucleus"/>
    <property type="evidence" value="ECO:0007669"/>
    <property type="project" value="TreeGrafter"/>
</dbReference>
<dbReference type="EMBL" id="JAGPXF010000007">
    <property type="protein sequence ID" value="KAH7235773.1"/>
    <property type="molecule type" value="Genomic_DNA"/>
</dbReference>
<comment type="caution">
    <text evidence="3">The sequence shown here is derived from an EMBL/GenBank/DDBJ whole genome shotgun (WGS) entry which is preliminary data.</text>
</comment>
<evidence type="ECO:0000313" key="4">
    <source>
        <dbReference type="Proteomes" id="UP000813427"/>
    </source>
</evidence>
<dbReference type="SUPFAM" id="SSF51905">
    <property type="entry name" value="FAD/NAD(P)-binding domain"/>
    <property type="match status" value="1"/>
</dbReference>
<comment type="similarity">
    <text evidence="1 2">Belongs to the Rab GDI family.</text>
</comment>
<proteinExistence type="inferred from homology"/>